<evidence type="ECO:0000256" key="3">
    <source>
        <dbReference type="ARBA" id="ARBA00022723"/>
    </source>
</evidence>
<evidence type="ECO:0000256" key="8">
    <source>
        <dbReference type="ARBA" id="ARBA00022833"/>
    </source>
</evidence>
<accession>A0A084AYB8</accession>
<dbReference type="Pfam" id="PF00176">
    <property type="entry name" value="SNF2-rel_dom"/>
    <property type="match status" value="1"/>
</dbReference>
<dbReference type="InterPro" id="IPR049730">
    <property type="entry name" value="SNF2/RAD54-like_C"/>
</dbReference>
<evidence type="ECO:0000256" key="7">
    <source>
        <dbReference type="ARBA" id="ARBA00022801"/>
    </source>
</evidence>
<dbReference type="InterPro" id="IPR011011">
    <property type="entry name" value="Znf_FYVE_PHD"/>
</dbReference>
<dbReference type="InterPro" id="IPR038718">
    <property type="entry name" value="SNF2-like_sf"/>
</dbReference>
<dbReference type="GO" id="GO:0000785">
    <property type="term" value="C:chromatin"/>
    <property type="evidence" value="ECO:0007669"/>
    <property type="project" value="TreeGrafter"/>
</dbReference>
<dbReference type="InterPro" id="IPR000953">
    <property type="entry name" value="Chromo/chromo_shadow_dom"/>
</dbReference>
<feature type="region of interest" description="Disordered" evidence="11">
    <location>
        <begin position="1"/>
        <end position="22"/>
    </location>
</feature>
<evidence type="ECO:0000256" key="2">
    <source>
        <dbReference type="ARBA" id="ARBA00011353"/>
    </source>
</evidence>
<feature type="compositionally biased region" description="Acidic residues" evidence="11">
    <location>
        <begin position="256"/>
        <end position="266"/>
    </location>
</feature>
<keyword evidence="15" id="KW-1185">Reference proteome</keyword>
<feature type="region of interest" description="Disordered" evidence="11">
    <location>
        <begin position="1399"/>
        <end position="1539"/>
    </location>
</feature>
<dbReference type="InterPro" id="IPR001965">
    <property type="entry name" value="Znf_PHD"/>
</dbReference>
<evidence type="ECO:0000256" key="4">
    <source>
        <dbReference type="ARBA" id="ARBA00022737"/>
    </source>
</evidence>
<keyword evidence="8" id="KW-0862">Zinc</keyword>
<proteinExistence type="predicted"/>
<dbReference type="SUPFAM" id="SSF57903">
    <property type="entry name" value="FYVE/PHD zinc finger"/>
    <property type="match status" value="1"/>
</dbReference>
<feature type="compositionally biased region" description="Acidic residues" evidence="11">
    <location>
        <begin position="211"/>
        <end position="222"/>
    </location>
</feature>
<feature type="compositionally biased region" description="Polar residues" evidence="11">
    <location>
        <begin position="1469"/>
        <end position="1480"/>
    </location>
</feature>
<dbReference type="SMART" id="SM00487">
    <property type="entry name" value="DEXDc"/>
    <property type="match status" value="1"/>
</dbReference>
<dbReference type="CDD" id="cd18660">
    <property type="entry name" value="CD1_tandem"/>
    <property type="match status" value="1"/>
</dbReference>
<feature type="compositionally biased region" description="Basic and acidic residues" evidence="11">
    <location>
        <begin position="512"/>
        <end position="525"/>
    </location>
</feature>
<dbReference type="CDD" id="cd17919">
    <property type="entry name" value="DEXHc_Snf"/>
    <property type="match status" value="1"/>
</dbReference>
<feature type="compositionally biased region" description="Low complexity" evidence="11">
    <location>
        <begin position="225"/>
        <end position="255"/>
    </location>
</feature>
<dbReference type="Gene3D" id="3.40.50.10810">
    <property type="entry name" value="Tandem AAA-ATPase domain"/>
    <property type="match status" value="1"/>
</dbReference>
<dbReference type="GO" id="GO:0005634">
    <property type="term" value="C:nucleus"/>
    <property type="evidence" value="ECO:0007669"/>
    <property type="project" value="UniProtKB-SubCell"/>
</dbReference>
<comment type="subcellular location">
    <subcellularLocation>
        <location evidence="1">Nucleus</location>
    </subcellularLocation>
</comment>
<feature type="region of interest" description="Disordered" evidence="11">
    <location>
        <begin position="504"/>
        <end position="536"/>
    </location>
</feature>
<dbReference type="InterPro" id="IPR016197">
    <property type="entry name" value="Chromo-like_dom_sf"/>
</dbReference>
<evidence type="ECO:0000313" key="15">
    <source>
        <dbReference type="Proteomes" id="UP000028045"/>
    </source>
</evidence>
<feature type="region of interest" description="Disordered" evidence="11">
    <location>
        <begin position="177"/>
        <end position="363"/>
    </location>
</feature>
<feature type="compositionally biased region" description="Polar residues" evidence="11">
    <location>
        <begin position="1513"/>
        <end position="1537"/>
    </location>
</feature>
<dbReference type="PROSITE" id="PS51194">
    <property type="entry name" value="HELICASE_CTER"/>
    <property type="match status" value="1"/>
</dbReference>
<feature type="compositionally biased region" description="Acidic residues" evidence="11">
    <location>
        <begin position="1404"/>
        <end position="1413"/>
    </location>
</feature>
<evidence type="ECO:0008006" key="16">
    <source>
        <dbReference type="Google" id="ProtNLM"/>
    </source>
</evidence>
<evidence type="ECO:0000256" key="1">
    <source>
        <dbReference type="ARBA" id="ARBA00004123"/>
    </source>
</evidence>
<dbReference type="PANTHER" id="PTHR45623">
    <property type="entry name" value="CHROMODOMAIN-HELICASE-DNA-BINDING PROTEIN 3-RELATED-RELATED"/>
    <property type="match status" value="1"/>
</dbReference>
<keyword evidence="9" id="KW-0067">ATP-binding</keyword>
<dbReference type="SUPFAM" id="SSF54160">
    <property type="entry name" value="Chromo domain-like"/>
    <property type="match status" value="1"/>
</dbReference>
<comment type="subunit">
    <text evidence="2">Component of the NuA4 histone acetyltransferase complex.</text>
</comment>
<evidence type="ECO:0000259" key="13">
    <source>
        <dbReference type="PROSITE" id="PS51194"/>
    </source>
</evidence>
<dbReference type="CDD" id="cd15489">
    <property type="entry name" value="PHD_SF"/>
    <property type="match status" value="1"/>
</dbReference>
<dbReference type="HOGENOM" id="CLU_001311_0_0_1"/>
<dbReference type="InterPro" id="IPR013083">
    <property type="entry name" value="Znf_RING/FYVE/PHD"/>
</dbReference>
<sequence length="2201" mass="246099">MGSWQTRANPTTMDTLSHMEVEDELPDLPREALETMEDVATPDHPAGLSPESSFAVPDVVMQPANVDAGQVVEAGISLDQHHLESSLFVEEAIPLPTIEVAIPEITPSRRAQYLEVYSEVIELIHDKVELPEMDALYHVDFTDGRNDLQRPSATITYSKLLKSEGGESALSRFVNGDSLELPGMAGQTRKRKSLADDDWNSEPSSPNSDVMELDDEGEEDEIGPSVRRSMSSTRTRSIRTRQTSTRTMSRLQSLDVNEDDNDELVELESMPLPSRRTLRRRPAHQTNLSYGVDDQDDDELQQGGRQSDDGLASFVISDLSPKPGRPNRRSIGRQRSRRLQNQRLQRKRPALTMSRQLSPDSDIEFEAPRRSMRSTRNMNSMTDDAFMDDDSFYVVDDKSRGAPKVVSVRETFQPLPADSSFASYHMPTCHTCGGSSKKGQIVYCQGCSLSFHRACLGVRSAREHLATKIGDEDFVLQCKFCIGTYQKKDSHAPNHAKCQGCNKRGQSCAPFSERKTARQEEKLREQNGGSDPITRVSPTLINNTDTVLLRCVTCHRGWHQEHLRPAKTGAVVETDLKGEALKDFAIDWQCDDCGSVKHKIHRLVAWRPSRPSPQSIAKPGFQDLDDDGKEYLVKWESQSYFHCTWMPGSWVFGVAATAMRSAFGKRAMMEDLLKRTTEEAIPDEFLMADVILKVKMHHSASRISTKQDALDNIDNISKVLVKYQGLGYDDVVWDSVPSKDLSEPYQAFVEAYHDYVEGKHFQSEPYHKIRDRIKAFKKADFVEVNAQPEGLKRGKLMGYQIEGLNWLLGNYHDGRSVVLADEMGLGKTVQVVSLVTSLIQDKPKCWPFLIVVPNSTCPNWRREFKQWAPDLRVVTYHGGKEPQELAYKYELFPDDSPHMKAHAVIMSYDSAQDPRTKTLFSNVHWTGLVVDEGQRLKNDQNLLYVALKAMKIPFRLLLTGTPLQNNKRELFNLLQFIDETQDAAKLDEEYAVLDKNNLPKLHEKIRPYFLRRTKAGVLKFLPPMAQIILPVTMTVIQEKLSKSIMAKNPQLIKAVFANSKMNRTERGSLNNILMQLRKCLCHPFMYSEAIEERHHDQAVLHRNLVEASAKLLLLEIMLPKLKERGHRVLIFSQFLMQLDIIEDFLTGLGYDFRRLDGQISSLEKQRRIDAFNAPDSPIFAFLLSTRAGGVGINLATADTVIIMDPDFNPHQDIQALSRAHRIGQKQKVLCFQLVTKDSVEEKIMQVGRKKMALDHALIESMDDNELAGDDLESILKHGAQALFDDDYQKHAIRYDSASVDKLLDRSQIEQTKQDDEGSAETQFSYARVWANDKAGFEEGLNVREEEAPEPISSSVWDKILAQREQEARREEEMNREVLGRGNRRRTAINYKTSAIDNNNLFEGVEPDSSDSSDDFAAANSADDSDEDAGTLTKGKRSRPPARPTPTPPKKIAKTSSVDSSRKQTPKFKANSQPRPVSSNKGPKAAVKLPKSPPPSAAPDPPSSRQSPYKGTRESPTVSQGTNVNHSLDIPPTTQTPPVATLVGTACTDKPASNTKQHSLPFTECPSNEFRALASASSWRSSRPSDVGSAAASCVGHGAALYDDDSFQRTAAVPLARAATGVEASRRREIATLHEAAALHQPPAWTRRIKRNRFIPGALTQKPCPLPSDPGRLLLRVSHLPPRGFHVAQHHREPPPTSSPGLSPGALGNFTMDKLVHVLRGFPPNALETLSPEQYDRAIKSHIGDVQKAVNAERSLVVAKPAEVLQNLDPAVHSVAFLTVIDAFLLDTDSSDASKRGAVLDDIVNFVAKFDPVQMRFLGRTFRKLIESIGNDKLYSPLIAVELIATAILRIDPTGSVFTSTHLFLLKLATDTGSTQPALQVIDKDIIFYPHTQKDSQKETRPIGDKDLEPSAFVSLSTGLTGPLKPSHVPEYNYLCAAVYTSVKDWTKARAALERVLGYPTRDKGATPVMIDCYKKWILVGLLSSGQTPTLPSYVATSTKTALNAQSAPYAHVASLFNTANATELKTEIETNQQTFQDDGNAVLVNEMVEAYQKWQIMNLRRVYLQIPISEIRTTTLSARTARNLQNDTEVLDLIRGMIDSKMLQGQLEVGQDGETYLRFLDDQELITEDVFAREISEKHAIVAQLSKQYWSTNELLSGHKEYVKSVIRDQRRGEKERTEPSGGFDLFEDEDLMTGVVNHSQ</sequence>
<gene>
    <name evidence="14" type="ORF">S7711_06998</name>
</gene>
<keyword evidence="3" id="KW-0479">Metal-binding</keyword>
<dbReference type="InterPro" id="IPR027417">
    <property type="entry name" value="P-loop_NTPase"/>
</dbReference>
<dbReference type="InterPro" id="IPR000330">
    <property type="entry name" value="SNF2_N"/>
</dbReference>
<feature type="domain" description="Helicase C-terminal" evidence="13">
    <location>
        <begin position="1113"/>
        <end position="1265"/>
    </location>
</feature>
<dbReference type="InterPro" id="IPR056616">
    <property type="entry name" value="Chromo_MIT1"/>
</dbReference>
<feature type="domain" description="Helicase ATP-binding" evidence="12">
    <location>
        <begin position="808"/>
        <end position="980"/>
    </location>
</feature>
<dbReference type="Pfam" id="PF23615">
    <property type="entry name" value="Chromo_MIT1"/>
    <property type="match status" value="1"/>
</dbReference>
<feature type="compositionally biased region" description="Basic residues" evidence="11">
    <location>
        <begin position="325"/>
        <end position="349"/>
    </location>
</feature>
<feature type="compositionally biased region" description="Pro residues" evidence="11">
    <location>
        <begin position="1490"/>
        <end position="1501"/>
    </location>
</feature>
<dbReference type="GO" id="GO:0003677">
    <property type="term" value="F:DNA binding"/>
    <property type="evidence" value="ECO:0007669"/>
    <property type="project" value="TreeGrafter"/>
</dbReference>
<keyword evidence="7" id="KW-0378">Hydrolase</keyword>
<feature type="compositionally biased region" description="Polar residues" evidence="11">
    <location>
        <begin position="1"/>
        <end position="15"/>
    </location>
</feature>
<dbReference type="GO" id="GO:0016887">
    <property type="term" value="F:ATP hydrolysis activity"/>
    <property type="evidence" value="ECO:0007669"/>
    <property type="project" value="TreeGrafter"/>
</dbReference>
<evidence type="ECO:0000259" key="12">
    <source>
        <dbReference type="PROSITE" id="PS51192"/>
    </source>
</evidence>
<keyword evidence="4" id="KW-0677">Repeat</keyword>
<dbReference type="GO" id="GO:0005524">
    <property type="term" value="F:ATP binding"/>
    <property type="evidence" value="ECO:0007669"/>
    <property type="project" value="UniProtKB-KW"/>
</dbReference>
<dbReference type="InterPro" id="IPR001650">
    <property type="entry name" value="Helicase_C-like"/>
</dbReference>
<evidence type="ECO:0000256" key="11">
    <source>
        <dbReference type="SAM" id="MobiDB-lite"/>
    </source>
</evidence>
<dbReference type="GO" id="GO:0140658">
    <property type="term" value="F:ATP-dependent chromatin remodeler activity"/>
    <property type="evidence" value="ECO:0007669"/>
    <property type="project" value="TreeGrafter"/>
</dbReference>
<dbReference type="InterPro" id="IPR055089">
    <property type="entry name" value="COP9_N"/>
</dbReference>
<dbReference type="EMBL" id="KL648455">
    <property type="protein sequence ID" value="KEY70297.1"/>
    <property type="molecule type" value="Genomic_DNA"/>
</dbReference>
<evidence type="ECO:0000256" key="9">
    <source>
        <dbReference type="ARBA" id="ARBA00022840"/>
    </source>
</evidence>
<dbReference type="CDD" id="cd18793">
    <property type="entry name" value="SF2_C_SNF"/>
    <property type="match status" value="1"/>
</dbReference>
<dbReference type="Gene3D" id="3.30.40.10">
    <property type="entry name" value="Zinc/RING finger domain, C3HC4 (zinc finger)"/>
    <property type="match status" value="1"/>
</dbReference>
<keyword evidence="6" id="KW-0863">Zinc-finger</keyword>
<dbReference type="Gene3D" id="3.40.50.300">
    <property type="entry name" value="P-loop containing nucleotide triphosphate hydrolases"/>
    <property type="match status" value="1"/>
</dbReference>
<dbReference type="InterPro" id="IPR014001">
    <property type="entry name" value="Helicase_ATP-bd"/>
</dbReference>
<evidence type="ECO:0000313" key="14">
    <source>
        <dbReference type="EMBL" id="KEY70297.1"/>
    </source>
</evidence>
<dbReference type="GO" id="GO:0003682">
    <property type="term" value="F:chromatin binding"/>
    <property type="evidence" value="ECO:0007669"/>
    <property type="project" value="TreeGrafter"/>
</dbReference>
<evidence type="ECO:0000256" key="10">
    <source>
        <dbReference type="ARBA" id="ARBA00023242"/>
    </source>
</evidence>
<feature type="region of interest" description="Disordered" evidence="11">
    <location>
        <begin position="1686"/>
        <end position="1705"/>
    </location>
</feature>
<dbReference type="OrthoDB" id="5857104at2759"/>
<keyword evidence="10" id="KW-0539">Nucleus</keyword>
<dbReference type="Pfam" id="PF15446">
    <property type="entry name" value="zf-PHD-like"/>
    <property type="match status" value="1"/>
</dbReference>
<dbReference type="Pfam" id="PF22788">
    <property type="entry name" value="COP9_hel_rpt"/>
    <property type="match status" value="1"/>
</dbReference>
<dbReference type="PROSITE" id="PS51192">
    <property type="entry name" value="HELICASE_ATP_BIND_1"/>
    <property type="match status" value="1"/>
</dbReference>
<dbReference type="PANTHER" id="PTHR45623:SF17">
    <property type="entry name" value="CHROMODOMAIN-HELICASE-DNA-BINDING PROTEIN 3-RELATED"/>
    <property type="match status" value="1"/>
</dbReference>
<dbReference type="SMART" id="SM00490">
    <property type="entry name" value="HELICc"/>
    <property type="match status" value="1"/>
</dbReference>
<evidence type="ECO:0000256" key="5">
    <source>
        <dbReference type="ARBA" id="ARBA00022741"/>
    </source>
</evidence>
<dbReference type="SUPFAM" id="SSF52540">
    <property type="entry name" value="P-loop containing nucleoside triphosphate hydrolases"/>
    <property type="match status" value="2"/>
</dbReference>
<dbReference type="Gene3D" id="2.40.50.40">
    <property type="match status" value="1"/>
</dbReference>
<reference evidence="14 15" key="1">
    <citation type="journal article" date="2014" name="BMC Genomics">
        <title>Comparative genome sequencing reveals chemotype-specific gene clusters in the toxigenic black mold Stachybotrys.</title>
        <authorList>
            <person name="Semeiks J."/>
            <person name="Borek D."/>
            <person name="Otwinowski Z."/>
            <person name="Grishin N.V."/>
        </authorList>
    </citation>
    <scope>NUCLEOTIDE SEQUENCE [LARGE SCALE GENOMIC DNA]</scope>
    <source>
        <strain evidence="15">CBS 109288 / IBT 7711</strain>
    </source>
</reference>
<protein>
    <recommendedName>
        <fullName evidence="16">PHD-type domain-containing protein</fullName>
    </recommendedName>
</protein>
<name>A0A084AYB8_STACB</name>
<dbReference type="SMART" id="SM00298">
    <property type="entry name" value="CHROMO"/>
    <property type="match status" value="2"/>
</dbReference>
<dbReference type="SMART" id="SM00249">
    <property type="entry name" value="PHD"/>
    <property type="match status" value="2"/>
</dbReference>
<dbReference type="GO" id="GO:0042393">
    <property type="term" value="F:histone binding"/>
    <property type="evidence" value="ECO:0007669"/>
    <property type="project" value="TreeGrafter"/>
</dbReference>
<dbReference type="GO" id="GO:0008270">
    <property type="term" value="F:zinc ion binding"/>
    <property type="evidence" value="ECO:0007669"/>
    <property type="project" value="UniProtKB-KW"/>
</dbReference>
<dbReference type="Proteomes" id="UP000028045">
    <property type="component" value="Unassembled WGS sequence"/>
</dbReference>
<organism evidence="14 15">
    <name type="scientific">Stachybotrys chartarum (strain CBS 109288 / IBT 7711)</name>
    <name type="common">Toxic black mold</name>
    <name type="synonym">Stilbospora chartarum</name>
    <dbReference type="NCBI Taxonomy" id="1280523"/>
    <lineage>
        <taxon>Eukaryota</taxon>
        <taxon>Fungi</taxon>
        <taxon>Dikarya</taxon>
        <taxon>Ascomycota</taxon>
        <taxon>Pezizomycotina</taxon>
        <taxon>Sordariomycetes</taxon>
        <taxon>Hypocreomycetidae</taxon>
        <taxon>Hypocreales</taxon>
        <taxon>Stachybotryaceae</taxon>
        <taxon>Stachybotrys</taxon>
    </lineage>
</organism>
<evidence type="ECO:0000256" key="6">
    <source>
        <dbReference type="ARBA" id="ARBA00022771"/>
    </source>
</evidence>
<dbReference type="InterPro" id="IPR041684">
    <property type="entry name" value="Znf-PHD-like"/>
</dbReference>
<dbReference type="Pfam" id="PF00271">
    <property type="entry name" value="Helicase_C"/>
    <property type="match status" value="1"/>
</dbReference>
<keyword evidence="5" id="KW-0547">Nucleotide-binding</keyword>